<reference evidence="6" key="1">
    <citation type="journal article" date="2014" name="Front. Microbiol.">
        <title>High frequency of phylogenetically diverse reductive dehalogenase-homologous genes in deep subseafloor sedimentary metagenomes.</title>
        <authorList>
            <person name="Kawai M."/>
            <person name="Futagami T."/>
            <person name="Toyoda A."/>
            <person name="Takaki Y."/>
            <person name="Nishi S."/>
            <person name="Hori S."/>
            <person name="Arai W."/>
            <person name="Tsubouchi T."/>
            <person name="Morono Y."/>
            <person name="Uchiyama I."/>
            <person name="Ito T."/>
            <person name="Fujiyama A."/>
            <person name="Inagaki F."/>
            <person name="Takami H."/>
        </authorList>
    </citation>
    <scope>NUCLEOTIDE SEQUENCE</scope>
    <source>
        <strain evidence="6">Expedition CK06-06</strain>
    </source>
</reference>
<name>X0ZCQ5_9ZZZZ</name>
<protein>
    <recommendedName>
        <fullName evidence="5">ABC transporter domain-containing protein</fullName>
    </recommendedName>
</protein>
<dbReference type="PROSITE" id="PS00211">
    <property type="entry name" value="ABC_TRANSPORTER_1"/>
    <property type="match status" value="1"/>
</dbReference>
<dbReference type="InterPro" id="IPR017871">
    <property type="entry name" value="ABC_transporter-like_CS"/>
</dbReference>
<evidence type="ECO:0000256" key="4">
    <source>
        <dbReference type="ARBA" id="ARBA00022840"/>
    </source>
</evidence>
<accession>X0ZCQ5</accession>
<dbReference type="SMART" id="SM00382">
    <property type="entry name" value="AAA"/>
    <property type="match status" value="1"/>
</dbReference>
<dbReference type="InterPro" id="IPR003439">
    <property type="entry name" value="ABC_transporter-like_ATP-bd"/>
</dbReference>
<dbReference type="PANTHER" id="PTHR43335:SF2">
    <property type="entry name" value="ABC TRANSPORTER, ATP-BINDING PROTEIN"/>
    <property type="match status" value="1"/>
</dbReference>
<evidence type="ECO:0000256" key="3">
    <source>
        <dbReference type="ARBA" id="ARBA00022741"/>
    </source>
</evidence>
<dbReference type="SUPFAM" id="SSF52540">
    <property type="entry name" value="P-loop containing nucleoside triphosphate hydrolases"/>
    <property type="match status" value="1"/>
</dbReference>
<dbReference type="InterPro" id="IPR003593">
    <property type="entry name" value="AAA+_ATPase"/>
</dbReference>
<comment type="similarity">
    <text evidence="1">Belongs to the ABC transporter superfamily.</text>
</comment>
<dbReference type="GO" id="GO:0005524">
    <property type="term" value="F:ATP binding"/>
    <property type="evidence" value="ECO:0007669"/>
    <property type="project" value="UniProtKB-KW"/>
</dbReference>
<sequence>MDLVIEGINKRYSGSDSYAVRDLSLKLSHGIFGLLGPNGAGKSTLMRIIATITKPTHGKIHWNGIDIIKEPDGLRAVLGYLPQEFGVYPNLNADEFLQYMAAIKGVDHKVAKERIEDLLTFVNLLDARKRPLREYSGGMKQRVGIAQALLNDPRILIIDEPTVGLDPEGRARFRHLLAELAGDRIIILSTHIVSDVEATANDIAIISQGHMLVRSSPEKLLRSVEGKIWDWDIPSSEFPTVKQKYVISSVIRRTEGLHIRVVSETCPTKEAHLASSPTLEEAYLYCISTNRGAAAE</sequence>
<evidence type="ECO:0000256" key="2">
    <source>
        <dbReference type="ARBA" id="ARBA00022448"/>
    </source>
</evidence>
<keyword evidence="3" id="KW-0547">Nucleotide-binding</keyword>
<dbReference type="AlphaFoldDB" id="X0ZCQ5"/>
<evidence type="ECO:0000313" key="6">
    <source>
        <dbReference type="EMBL" id="GAG55957.1"/>
    </source>
</evidence>
<organism evidence="6">
    <name type="scientific">marine sediment metagenome</name>
    <dbReference type="NCBI Taxonomy" id="412755"/>
    <lineage>
        <taxon>unclassified sequences</taxon>
        <taxon>metagenomes</taxon>
        <taxon>ecological metagenomes</taxon>
    </lineage>
</organism>
<gene>
    <name evidence="6" type="ORF">S01H4_13590</name>
</gene>
<evidence type="ECO:0000259" key="5">
    <source>
        <dbReference type="PROSITE" id="PS50893"/>
    </source>
</evidence>
<comment type="caution">
    <text evidence="6">The sequence shown here is derived from an EMBL/GenBank/DDBJ whole genome shotgun (WGS) entry which is preliminary data.</text>
</comment>
<dbReference type="GO" id="GO:0016887">
    <property type="term" value="F:ATP hydrolysis activity"/>
    <property type="evidence" value="ECO:0007669"/>
    <property type="project" value="InterPro"/>
</dbReference>
<evidence type="ECO:0000256" key="1">
    <source>
        <dbReference type="ARBA" id="ARBA00005417"/>
    </source>
</evidence>
<keyword evidence="4" id="KW-0067">ATP-binding</keyword>
<dbReference type="CDD" id="cd03264">
    <property type="entry name" value="ABC_drug_resistance_like"/>
    <property type="match status" value="1"/>
</dbReference>
<dbReference type="EMBL" id="BART01005981">
    <property type="protein sequence ID" value="GAG55957.1"/>
    <property type="molecule type" value="Genomic_DNA"/>
</dbReference>
<dbReference type="PROSITE" id="PS50893">
    <property type="entry name" value="ABC_TRANSPORTER_2"/>
    <property type="match status" value="1"/>
</dbReference>
<dbReference type="Pfam" id="PF00005">
    <property type="entry name" value="ABC_tran"/>
    <property type="match status" value="1"/>
</dbReference>
<dbReference type="Gene3D" id="3.40.50.300">
    <property type="entry name" value="P-loop containing nucleotide triphosphate hydrolases"/>
    <property type="match status" value="1"/>
</dbReference>
<dbReference type="PANTHER" id="PTHR43335">
    <property type="entry name" value="ABC TRANSPORTER, ATP-BINDING PROTEIN"/>
    <property type="match status" value="1"/>
</dbReference>
<dbReference type="InterPro" id="IPR027417">
    <property type="entry name" value="P-loop_NTPase"/>
</dbReference>
<feature type="domain" description="ABC transporter" evidence="5">
    <location>
        <begin position="3"/>
        <end position="233"/>
    </location>
</feature>
<keyword evidence="2" id="KW-0813">Transport</keyword>
<proteinExistence type="inferred from homology"/>